<gene>
    <name evidence="2" type="ORF">BDD14_3149</name>
</gene>
<evidence type="ECO:0000313" key="2">
    <source>
        <dbReference type="EMBL" id="RZU41624.1"/>
    </source>
</evidence>
<dbReference type="AlphaFoldDB" id="A0A4Q7YW65"/>
<dbReference type="EMBL" id="SHKW01000001">
    <property type="protein sequence ID" value="RZU41624.1"/>
    <property type="molecule type" value="Genomic_DNA"/>
</dbReference>
<feature type="chain" id="PRO_5020769033" description="Glutamine cyclotransferase" evidence="1">
    <location>
        <begin position="22"/>
        <end position="266"/>
    </location>
</feature>
<evidence type="ECO:0008006" key="4">
    <source>
        <dbReference type="Google" id="ProtNLM"/>
    </source>
</evidence>
<accession>A0A4Q7YW65</accession>
<dbReference type="RefSeq" id="WP_130419511.1">
    <property type="nucleotide sequence ID" value="NZ_SHKW01000001.1"/>
</dbReference>
<dbReference type="OrthoDB" id="7064788at2"/>
<feature type="signal peptide" evidence="1">
    <location>
        <begin position="1"/>
        <end position="21"/>
    </location>
</feature>
<keyword evidence="1" id="KW-0732">Signal</keyword>
<sequence>MRVRTLALLVCGLCCSPFLLSQQANIPVATVVTGIEQARLADVRSLDGTLYHVQGVDLDRDHIWITSVDTANRKGYLHQFSRATAKFERQVELSDGLRFHPGGLSVEGDSIWVPVAEYKPHSSAVLLELDKYTLAIKQKIAVADHVGCVAVTPDGLIAGNWGSRQFYVFDRQGKELRVIDNASPNQYQDIKFGDGRLVASGNLTRTTGAIDWYDWPSMKMVRSVRSGVTDRGRLYTAEAMALKGSDLYLVPEDGPSRLFHFVLAKP</sequence>
<protein>
    <recommendedName>
        <fullName evidence="4">Glutamine cyclotransferase</fullName>
    </recommendedName>
</protein>
<dbReference type="Pfam" id="PF20055">
    <property type="entry name" value="DUF6454"/>
    <property type="match status" value="1"/>
</dbReference>
<dbReference type="Proteomes" id="UP000292958">
    <property type="component" value="Unassembled WGS sequence"/>
</dbReference>
<reference evidence="2 3" key="1">
    <citation type="submission" date="2019-02" db="EMBL/GenBank/DDBJ databases">
        <title>Genomic Encyclopedia of Archaeal and Bacterial Type Strains, Phase II (KMG-II): from individual species to whole genera.</title>
        <authorList>
            <person name="Goeker M."/>
        </authorList>
    </citation>
    <scope>NUCLEOTIDE SEQUENCE [LARGE SCALE GENOMIC DNA]</scope>
    <source>
        <strain evidence="2 3">DSM 18101</strain>
    </source>
</reference>
<dbReference type="SUPFAM" id="SSF50998">
    <property type="entry name" value="Quinoprotein alcohol dehydrogenase-like"/>
    <property type="match status" value="1"/>
</dbReference>
<dbReference type="InterPro" id="IPR011047">
    <property type="entry name" value="Quinoprotein_ADH-like_sf"/>
</dbReference>
<name>A0A4Q7YW65_9BACT</name>
<organism evidence="2 3">
    <name type="scientific">Edaphobacter modestus</name>
    <dbReference type="NCBI Taxonomy" id="388466"/>
    <lineage>
        <taxon>Bacteria</taxon>
        <taxon>Pseudomonadati</taxon>
        <taxon>Acidobacteriota</taxon>
        <taxon>Terriglobia</taxon>
        <taxon>Terriglobales</taxon>
        <taxon>Acidobacteriaceae</taxon>
        <taxon>Edaphobacter</taxon>
    </lineage>
</organism>
<evidence type="ECO:0000256" key="1">
    <source>
        <dbReference type="SAM" id="SignalP"/>
    </source>
</evidence>
<evidence type="ECO:0000313" key="3">
    <source>
        <dbReference type="Proteomes" id="UP000292958"/>
    </source>
</evidence>
<keyword evidence="3" id="KW-1185">Reference proteome</keyword>
<comment type="caution">
    <text evidence="2">The sequence shown here is derived from an EMBL/GenBank/DDBJ whole genome shotgun (WGS) entry which is preliminary data.</text>
</comment>
<proteinExistence type="predicted"/>
<dbReference type="InterPro" id="IPR046312">
    <property type="entry name" value="DUF6454"/>
</dbReference>